<dbReference type="InterPro" id="IPR037516">
    <property type="entry name" value="Tripartite_DENN"/>
</dbReference>
<dbReference type="PANTHER" id="PTHR15288:SF0">
    <property type="entry name" value="UDENN DOMAIN-CONTAINING PROTEIN"/>
    <property type="match status" value="1"/>
</dbReference>
<dbReference type="Gene3D" id="3.40.50.11500">
    <property type="match status" value="1"/>
</dbReference>
<evidence type="ECO:0000313" key="2">
    <source>
        <dbReference type="EMBL" id="CAE0241623.1"/>
    </source>
</evidence>
<name>A0A7S3G0D6_9EUKA</name>
<organism evidence="2">
    <name type="scientific">Palpitomonas bilix</name>
    <dbReference type="NCBI Taxonomy" id="652834"/>
    <lineage>
        <taxon>Eukaryota</taxon>
        <taxon>Eukaryota incertae sedis</taxon>
    </lineage>
</organism>
<dbReference type="SMART" id="SM00799">
    <property type="entry name" value="DENN"/>
    <property type="match status" value="1"/>
</dbReference>
<proteinExistence type="predicted"/>
<dbReference type="AlphaFoldDB" id="A0A7S3G0D6"/>
<dbReference type="InterPro" id="IPR043153">
    <property type="entry name" value="DENN_C"/>
</dbReference>
<dbReference type="Pfam" id="PF02141">
    <property type="entry name" value="DENN"/>
    <property type="match status" value="1"/>
</dbReference>
<dbReference type="EMBL" id="HBIB01006158">
    <property type="protein sequence ID" value="CAE0241623.1"/>
    <property type="molecule type" value="Transcribed_RNA"/>
</dbReference>
<dbReference type="Gene3D" id="3.30.450.200">
    <property type="match status" value="1"/>
</dbReference>
<accession>A0A7S3G0D6</accession>
<protein>
    <recommendedName>
        <fullName evidence="1">UDENN domain-containing protein</fullName>
    </recommendedName>
</protein>
<dbReference type="PANTHER" id="PTHR15288">
    <property type="entry name" value="DENN DOMAIN-CONTAINING PROTEIN 2"/>
    <property type="match status" value="1"/>
</dbReference>
<sequence length="272" mass="30503">MTSLCLLYFVVEVQKVKIEQHEHYLPETKEVLSASSTLGRELGGKLGPFCFPTEEECSETIEEGSRPLLFVLTTEDGQRLFGAAQRWRRQGNIPTAAGVLSAFPFFWNHLRLGALLSKEIEKGSSLENGVLDGGLPYPGTVQVQFSVGDGTISSTERLVPWVCEYKWMDFCFRIMFELLSDEDIALLIFTCLREEKLIFVHSDTTVLVAISQAVIALLFPFAWRHTYVPVVPDIMSDVLQCPTACIMGTTSAIFDEEYAEHAHLAENEVVRD</sequence>
<feature type="domain" description="UDENN" evidence="1">
    <location>
        <begin position="7"/>
        <end position="272"/>
    </location>
</feature>
<dbReference type="InterPro" id="IPR051942">
    <property type="entry name" value="DENN_domain_containing_2"/>
</dbReference>
<dbReference type="PROSITE" id="PS50211">
    <property type="entry name" value="DENN"/>
    <property type="match status" value="1"/>
</dbReference>
<reference evidence="2" key="1">
    <citation type="submission" date="2021-01" db="EMBL/GenBank/DDBJ databases">
        <authorList>
            <person name="Corre E."/>
            <person name="Pelletier E."/>
            <person name="Niang G."/>
            <person name="Scheremetjew M."/>
            <person name="Finn R."/>
            <person name="Kale V."/>
            <person name="Holt S."/>
            <person name="Cochrane G."/>
            <person name="Meng A."/>
            <person name="Brown T."/>
            <person name="Cohen L."/>
        </authorList>
    </citation>
    <scope>NUCLEOTIDE SEQUENCE</scope>
    <source>
        <strain evidence="2">NIES-2562</strain>
    </source>
</reference>
<gene>
    <name evidence="2" type="ORF">PBIL07802_LOCUS3785</name>
</gene>
<dbReference type="InterPro" id="IPR001194">
    <property type="entry name" value="cDENN_dom"/>
</dbReference>
<evidence type="ECO:0000259" key="1">
    <source>
        <dbReference type="PROSITE" id="PS50211"/>
    </source>
</evidence>